<keyword evidence="12" id="KW-1133">Transmembrane helix</keyword>
<evidence type="ECO:0000256" key="4">
    <source>
        <dbReference type="ARBA" id="ARBA00022475"/>
    </source>
</evidence>
<keyword evidence="12" id="KW-0812">Transmembrane</keyword>
<dbReference type="Proteomes" id="UP000033115">
    <property type="component" value="Chromosome"/>
</dbReference>
<dbReference type="SUPFAM" id="SSF158472">
    <property type="entry name" value="HAMP domain-like"/>
    <property type="match status" value="1"/>
</dbReference>
<dbReference type="PROSITE" id="PS50109">
    <property type="entry name" value="HIS_KIN"/>
    <property type="match status" value="1"/>
</dbReference>
<dbReference type="GO" id="GO:0004721">
    <property type="term" value="F:phosphoprotein phosphatase activity"/>
    <property type="evidence" value="ECO:0007669"/>
    <property type="project" value="TreeGrafter"/>
</dbReference>
<dbReference type="GO" id="GO:0005524">
    <property type="term" value="F:ATP binding"/>
    <property type="evidence" value="ECO:0007669"/>
    <property type="project" value="UniProtKB-KW"/>
</dbReference>
<reference evidence="15 16" key="1">
    <citation type="journal article" date="2015" name="J. Biotechnol.">
        <title>Complete genome sequence of a malodorant-producing acetogen, Clostridium scatologenes ATCC 25775(T).</title>
        <authorList>
            <person name="Zhu Z."/>
            <person name="Guo T."/>
            <person name="Zheng H."/>
            <person name="Song T."/>
            <person name="Ouyang P."/>
            <person name="Xie J."/>
        </authorList>
    </citation>
    <scope>NUCLEOTIDE SEQUENCE [LARGE SCALE GENOMIC DNA]</scope>
    <source>
        <strain evidence="15 16">ATCC 25775</strain>
    </source>
</reference>
<feature type="transmembrane region" description="Helical" evidence="12">
    <location>
        <begin position="7"/>
        <end position="28"/>
    </location>
</feature>
<evidence type="ECO:0000256" key="2">
    <source>
        <dbReference type="ARBA" id="ARBA00004236"/>
    </source>
</evidence>
<dbReference type="CDD" id="cd00082">
    <property type="entry name" value="HisKA"/>
    <property type="match status" value="1"/>
</dbReference>
<dbReference type="GO" id="GO:0000155">
    <property type="term" value="F:phosphorelay sensor kinase activity"/>
    <property type="evidence" value="ECO:0007669"/>
    <property type="project" value="InterPro"/>
</dbReference>
<evidence type="ECO:0000256" key="7">
    <source>
        <dbReference type="ARBA" id="ARBA00022741"/>
    </source>
</evidence>
<dbReference type="PANTHER" id="PTHR45453:SF1">
    <property type="entry name" value="PHOSPHATE REGULON SENSOR PROTEIN PHOR"/>
    <property type="match status" value="1"/>
</dbReference>
<dbReference type="Gene3D" id="3.30.565.10">
    <property type="entry name" value="Histidine kinase-like ATPase, C-terminal domain"/>
    <property type="match status" value="1"/>
</dbReference>
<dbReference type="InterPro" id="IPR004358">
    <property type="entry name" value="Sig_transdc_His_kin-like_C"/>
</dbReference>
<keyword evidence="16" id="KW-1185">Reference proteome</keyword>
<evidence type="ECO:0000256" key="8">
    <source>
        <dbReference type="ARBA" id="ARBA00022777"/>
    </source>
</evidence>
<dbReference type="InterPro" id="IPR036890">
    <property type="entry name" value="HATPase_C_sf"/>
</dbReference>
<evidence type="ECO:0000259" key="13">
    <source>
        <dbReference type="PROSITE" id="PS50109"/>
    </source>
</evidence>
<dbReference type="SUPFAM" id="SSF55785">
    <property type="entry name" value="PYP-like sensor domain (PAS domain)"/>
    <property type="match status" value="1"/>
</dbReference>
<dbReference type="PRINTS" id="PR00344">
    <property type="entry name" value="BCTRLSENSOR"/>
</dbReference>
<evidence type="ECO:0000256" key="6">
    <source>
        <dbReference type="ARBA" id="ARBA00022679"/>
    </source>
</evidence>
<dbReference type="Pfam" id="PF00512">
    <property type="entry name" value="HisKA"/>
    <property type="match status" value="1"/>
</dbReference>
<dbReference type="CDD" id="cd00130">
    <property type="entry name" value="PAS"/>
    <property type="match status" value="1"/>
</dbReference>
<sequence>MRRKLFITYIILVMVGSLITGALCLSFVRTYYVKNIQDKLVSNGNLITTTLLNLVDEKTNIDYMAMAQKFSSQTNAEISFINDKGYILADSSGSLMLENQINKPEIQNCLHGKTAVSDRYSKIKGERFIYVALSPVKIYDNKVIVRLGMSLKGFDNLNKVFLSCTLISILIGVIVAVVIGCFFLDNMMNPLQKLNNAAKKISNGKFNHKVRINTKDELEELANSFNNMSSKINNVVSQLNYRNLELNSILNSITYGILVIDINWNIILSNPAVIRILRLDKNLNIGDNLKSSIESQKLYNLIEATFDNNVHKEEELSLRDNDDKIYKVYTKLIDYDVENLVYEKGIVIILQDISEIKHLEKMRSEFVANVSHELKTPLTTIIGFVDTLKKKAGEDKEKRQRFLGIISEEVERLKRLIEDILLLSHLENKSSSNDLEEVNIYKELDDILYMLTPSANKKSICINLIIDRNFTLYVKSKDWFKQAIMNLIDNAIKYTQPEGHINVLAYIKGDNAFIIVKDNGVGIPEEDISRVFERFYRVDKSRSRSEGGTGLGLAIVKHIVSELDGSIYLNSELNKGSEFIIQLPLNKLEVI</sequence>
<dbReference type="Pfam" id="PF00672">
    <property type="entry name" value="HAMP"/>
    <property type="match status" value="1"/>
</dbReference>
<feature type="domain" description="HAMP" evidence="14">
    <location>
        <begin position="185"/>
        <end position="237"/>
    </location>
</feature>
<evidence type="ECO:0000256" key="3">
    <source>
        <dbReference type="ARBA" id="ARBA00012438"/>
    </source>
</evidence>
<dbReference type="FunFam" id="1.10.287.130:FF:000008">
    <property type="entry name" value="Two-component sensor histidine kinase"/>
    <property type="match status" value="1"/>
</dbReference>
<dbReference type="Pfam" id="PF02518">
    <property type="entry name" value="HATPase_c"/>
    <property type="match status" value="1"/>
</dbReference>
<evidence type="ECO:0000256" key="5">
    <source>
        <dbReference type="ARBA" id="ARBA00022553"/>
    </source>
</evidence>
<dbReference type="CDD" id="cd00075">
    <property type="entry name" value="HATPase"/>
    <property type="match status" value="1"/>
</dbReference>
<evidence type="ECO:0000259" key="14">
    <source>
        <dbReference type="PROSITE" id="PS50885"/>
    </source>
</evidence>
<keyword evidence="9" id="KW-0067">ATP-binding</keyword>
<evidence type="ECO:0000256" key="9">
    <source>
        <dbReference type="ARBA" id="ARBA00022840"/>
    </source>
</evidence>
<dbReference type="PANTHER" id="PTHR45453">
    <property type="entry name" value="PHOSPHATE REGULON SENSOR PROTEIN PHOR"/>
    <property type="match status" value="1"/>
</dbReference>
<dbReference type="InterPro" id="IPR003661">
    <property type="entry name" value="HisK_dim/P_dom"/>
</dbReference>
<keyword evidence="4" id="KW-1003">Cell membrane</keyword>
<name>A0A0E3M4Z1_CLOSL</name>
<dbReference type="InterPro" id="IPR003660">
    <property type="entry name" value="HAMP_dom"/>
</dbReference>
<dbReference type="SUPFAM" id="SSF47384">
    <property type="entry name" value="Homodimeric domain of signal transducing histidine kinase"/>
    <property type="match status" value="1"/>
</dbReference>
<evidence type="ECO:0000256" key="11">
    <source>
        <dbReference type="ARBA" id="ARBA00023136"/>
    </source>
</evidence>
<keyword evidence="11 12" id="KW-0472">Membrane</keyword>
<proteinExistence type="predicted"/>
<keyword evidence="8 15" id="KW-0418">Kinase</keyword>
<dbReference type="EMBL" id="CP009933">
    <property type="protein sequence ID" value="AKA67557.1"/>
    <property type="molecule type" value="Genomic_DNA"/>
</dbReference>
<dbReference type="InterPro" id="IPR036097">
    <property type="entry name" value="HisK_dim/P_sf"/>
</dbReference>
<keyword evidence="7" id="KW-0547">Nucleotide-binding</keyword>
<evidence type="ECO:0000313" key="15">
    <source>
        <dbReference type="EMBL" id="AKA67557.1"/>
    </source>
</evidence>
<organism evidence="15 16">
    <name type="scientific">Clostridium scatologenes</name>
    <dbReference type="NCBI Taxonomy" id="1548"/>
    <lineage>
        <taxon>Bacteria</taxon>
        <taxon>Bacillati</taxon>
        <taxon>Bacillota</taxon>
        <taxon>Clostridia</taxon>
        <taxon>Eubacteriales</taxon>
        <taxon>Clostridiaceae</taxon>
        <taxon>Clostridium</taxon>
    </lineage>
</organism>
<dbReference type="SMART" id="SM00091">
    <property type="entry name" value="PAS"/>
    <property type="match status" value="1"/>
</dbReference>
<evidence type="ECO:0000256" key="10">
    <source>
        <dbReference type="ARBA" id="ARBA00023012"/>
    </source>
</evidence>
<keyword evidence="6" id="KW-0808">Transferase</keyword>
<dbReference type="PROSITE" id="PS50885">
    <property type="entry name" value="HAMP"/>
    <property type="match status" value="1"/>
</dbReference>
<evidence type="ECO:0000313" key="16">
    <source>
        <dbReference type="Proteomes" id="UP000033115"/>
    </source>
</evidence>
<protein>
    <recommendedName>
        <fullName evidence="3">histidine kinase</fullName>
        <ecNumber evidence="3">2.7.13.3</ecNumber>
    </recommendedName>
</protein>
<dbReference type="GO" id="GO:0005886">
    <property type="term" value="C:plasma membrane"/>
    <property type="evidence" value="ECO:0007669"/>
    <property type="project" value="UniProtKB-SubCell"/>
</dbReference>
<comment type="catalytic activity">
    <reaction evidence="1">
        <text>ATP + protein L-histidine = ADP + protein N-phospho-L-histidine.</text>
        <dbReference type="EC" id="2.7.13.3"/>
    </reaction>
</comment>
<dbReference type="SUPFAM" id="SSF55874">
    <property type="entry name" value="ATPase domain of HSP90 chaperone/DNA topoisomerase II/histidine kinase"/>
    <property type="match status" value="1"/>
</dbReference>
<dbReference type="HOGENOM" id="CLU_000445_89_2_9"/>
<dbReference type="STRING" id="1548.CSCA_0432"/>
<dbReference type="AlphaFoldDB" id="A0A0E3M4Z1"/>
<dbReference type="InterPro" id="IPR000014">
    <property type="entry name" value="PAS"/>
</dbReference>
<dbReference type="CDD" id="cd06225">
    <property type="entry name" value="HAMP"/>
    <property type="match status" value="1"/>
</dbReference>
<feature type="transmembrane region" description="Helical" evidence="12">
    <location>
        <begin position="160"/>
        <end position="184"/>
    </location>
</feature>
<keyword evidence="10" id="KW-0902">Two-component regulatory system</keyword>
<dbReference type="InterPro" id="IPR003594">
    <property type="entry name" value="HATPase_dom"/>
</dbReference>
<dbReference type="EC" id="2.7.13.3" evidence="3"/>
<evidence type="ECO:0000256" key="1">
    <source>
        <dbReference type="ARBA" id="ARBA00000085"/>
    </source>
</evidence>
<dbReference type="SMART" id="SM00388">
    <property type="entry name" value="HisKA"/>
    <property type="match status" value="1"/>
</dbReference>
<dbReference type="InterPro" id="IPR035965">
    <property type="entry name" value="PAS-like_dom_sf"/>
</dbReference>
<dbReference type="GO" id="GO:0016036">
    <property type="term" value="P:cellular response to phosphate starvation"/>
    <property type="evidence" value="ECO:0007669"/>
    <property type="project" value="TreeGrafter"/>
</dbReference>
<gene>
    <name evidence="15" type="ORF">CSCA_0432</name>
</gene>
<dbReference type="InterPro" id="IPR005467">
    <property type="entry name" value="His_kinase_dom"/>
</dbReference>
<accession>A0A0E3M4Z1</accession>
<dbReference type="KEGG" id="csq:CSCA_0432"/>
<dbReference type="Gene3D" id="6.10.340.10">
    <property type="match status" value="1"/>
</dbReference>
<feature type="domain" description="Histidine kinase" evidence="13">
    <location>
        <begin position="369"/>
        <end position="587"/>
    </location>
</feature>
<dbReference type="Gene3D" id="3.30.450.20">
    <property type="entry name" value="PAS domain"/>
    <property type="match status" value="1"/>
</dbReference>
<dbReference type="FunFam" id="3.30.565.10:FF:000023">
    <property type="entry name" value="PAS domain-containing sensor histidine kinase"/>
    <property type="match status" value="1"/>
</dbReference>
<keyword evidence="5" id="KW-0597">Phosphoprotein</keyword>
<dbReference type="Gene3D" id="1.10.287.130">
    <property type="match status" value="1"/>
</dbReference>
<dbReference type="SMART" id="SM00304">
    <property type="entry name" value="HAMP"/>
    <property type="match status" value="1"/>
</dbReference>
<comment type="subcellular location">
    <subcellularLocation>
        <location evidence="2">Cell membrane</location>
    </subcellularLocation>
</comment>
<evidence type="ECO:0000256" key="12">
    <source>
        <dbReference type="SAM" id="Phobius"/>
    </source>
</evidence>
<dbReference type="SMART" id="SM00387">
    <property type="entry name" value="HATPase_c"/>
    <property type="match status" value="1"/>
</dbReference>
<dbReference type="InterPro" id="IPR050351">
    <property type="entry name" value="BphY/WalK/GraS-like"/>
</dbReference>